<feature type="signal peptide" evidence="2">
    <location>
        <begin position="1"/>
        <end position="20"/>
    </location>
</feature>
<dbReference type="EMBL" id="SKBQ01000028">
    <property type="protein sequence ID" value="TPX14454.1"/>
    <property type="molecule type" value="Genomic_DNA"/>
</dbReference>
<dbReference type="AlphaFoldDB" id="A0A507B729"/>
<feature type="compositionally biased region" description="Polar residues" evidence="1">
    <location>
        <begin position="93"/>
        <end position="104"/>
    </location>
</feature>
<dbReference type="STRING" id="1093900.A0A507B729"/>
<organism evidence="3 4">
    <name type="scientific">Thyridium curvatum</name>
    <dbReference type="NCBI Taxonomy" id="1093900"/>
    <lineage>
        <taxon>Eukaryota</taxon>
        <taxon>Fungi</taxon>
        <taxon>Dikarya</taxon>
        <taxon>Ascomycota</taxon>
        <taxon>Pezizomycotina</taxon>
        <taxon>Sordariomycetes</taxon>
        <taxon>Sordariomycetidae</taxon>
        <taxon>Thyridiales</taxon>
        <taxon>Thyridiaceae</taxon>
        <taxon>Thyridium</taxon>
    </lineage>
</organism>
<evidence type="ECO:0000313" key="4">
    <source>
        <dbReference type="Proteomes" id="UP000319257"/>
    </source>
</evidence>
<sequence>MKLSSVYIGILPLLLHGGLAKALVKEGDGISGKIAARFRQFFENPDAQGLQNDYTQPYGYETSTTATLALTVPDPSDVGYPGSSRADPATRGYGQSSESASTPSARPGNGGTSPNSESSSLTTDIESDSDHYSSATSSLPDTPSTQSNAVPTSSFFFATSAALPVQGTPESSSQSSTPNATATPIPSSSSPGTLTEVPSLPPATITSALNVTSSLPSTGILSNTTTALAVSANISTSPTIVNSTLVPSAASNSSSLLILPTGNTTLIPSFNISTTTLPLPSNFTSIPQTNGTSALNHTAILPTSTSNSSTIPVACTGGEMSGPCAATGPTRTLPAVNTTRPTAPTNSTGSTILNTSSWLPSNSTIMSPSPSRNLSSSLPICTGGSMVGPCMTSTISPIPGIPVSPLPPPNSTNVTQPLTGTSGFPVSGGVGLCTSGSMVGPCFKPTSSFNSTTPSQVVSNHTSPVGTGSLCLVGSMLSPCTASGAKPIPGSPASATRFPSNSSALAISSPTPSSPCATGNMTGPCVAPSSTRIPGVPTSIPLPLTNSSATTAQLTGVRGPICIVGSMTGPCSASGTGAIASTLPLNSTIAPSNTTSAVPTTLPICIEGAMSGPCSTPANITVPTANSSTIQPVITFNSSLLSIIPPGTAYTPSKGLTSISPVSTSGSGGYPSPKTTSSICHESKTTTKSRYGYPLTTCNESRPYATHETPSTIESLMTDWGSVTRWTSTITPPSNYTPSTFLTQIVSGVINSEESTGEAQSEKPSIIPMSSSPMNAGLGPMDHRHNHTGTNDLSMLRKISRDGTVLLTKWARGLGQWFGAPPLQGNDVRVVEPDGPAD</sequence>
<evidence type="ECO:0000256" key="1">
    <source>
        <dbReference type="SAM" id="MobiDB-lite"/>
    </source>
</evidence>
<feature type="region of interest" description="Disordered" evidence="1">
    <location>
        <begin position="662"/>
        <end position="683"/>
    </location>
</feature>
<name>A0A507B729_9PEZI</name>
<dbReference type="GeneID" id="41972865"/>
<feature type="compositionally biased region" description="Low complexity" evidence="1">
    <location>
        <begin position="175"/>
        <end position="193"/>
    </location>
</feature>
<reference evidence="3 4" key="1">
    <citation type="submission" date="2019-06" db="EMBL/GenBank/DDBJ databases">
        <title>Draft genome sequence of the filamentous fungus Phialemoniopsis curvata isolated from diesel fuel.</title>
        <authorList>
            <person name="Varaljay V.A."/>
            <person name="Lyon W.J."/>
            <person name="Crouch A.L."/>
            <person name="Drake C.E."/>
            <person name="Hollomon J.M."/>
            <person name="Nadeau L.J."/>
            <person name="Nunn H.S."/>
            <person name="Stevenson B.S."/>
            <person name="Bojanowski C.L."/>
            <person name="Crookes-Goodson W.J."/>
        </authorList>
    </citation>
    <scope>NUCLEOTIDE SEQUENCE [LARGE SCALE GENOMIC DNA]</scope>
    <source>
        <strain evidence="3 4">D216</strain>
    </source>
</reference>
<evidence type="ECO:0000313" key="3">
    <source>
        <dbReference type="EMBL" id="TPX14454.1"/>
    </source>
</evidence>
<protein>
    <submittedName>
        <fullName evidence="3">Uncharacterized protein</fullName>
    </submittedName>
</protein>
<gene>
    <name evidence="3" type="ORF">E0L32_005418</name>
</gene>
<proteinExistence type="predicted"/>
<feature type="region of interest" description="Disordered" evidence="1">
    <location>
        <begin position="165"/>
        <end position="200"/>
    </location>
</feature>
<evidence type="ECO:0000256" key="2">
    <source>
        <dbReference type="SAM" id="SignalP"/>
    </source>
</evidence>
<dbReference type="InParanoid" id="A0A507B729"/>
<accession>A0A507B729</accession>
<dbReference type="RefSeq" id="XP_030996165.1">
    <property type="nucleotide sequence ID" value="XM_031139938.1"/>
</dbReference>
<dbReference type="Proteomes" id="UP000319257">
    <property type="component" value="Unassembled WGS sequence"/>
</dbReference>
<feature type="region of interest" description="Disordered" evidence="1">
    <location>
        <begin position="71"/>
        <end position="150"/>
    </location>
</feature>
<comment type="caution">
    <text evidence="3">The sequence shown here is derived from an EMBL/GenBank/DDBJ whole genome shotgun (WGS) entry which is preliminary data.</text>
</comment>
<feature type="compositionally biased region" description="Polar residues" evidence="1">
    <location>
        <begin position="139"/>
        <end position="150"/>
    </location>
</feature>
<feature type="compositionally biased region" description="Polar residues" evidence="1">
    <location>
        <begin position="335"/>
        <end position="366"/>
    </location>
</feature>
<feature type="compositionally biased region" description="Polar residues" evidence="1">
    <location>
        <begin position="112"/>
        <end position="124"/>
    </location>
</feature>
<keyword evidence="2" id="KW-0732">Signal</keyword>
<keyword evidence="4" id="KW-1185">Reference proteome</keyword>
<feature type="chain" id="PRO_5021356769" evidence="2">
    <location>
        <begin position="21"/>
        <end position="838"/>
    </location>
</feature>
<feature type="region of interest" description="Disordered" evidence="1">
    <location>
        <begin position="330"/>
        <end position="371"/>
    </location>
</feature>